<keyword evidence="2" id="KW-0472">Membrane</keyword>
<name>A0A6F9DH27_9ASCI</name>
<feature type="region of interest" description="Disordered" evidence="1">
    <location>
        <begin position="171"/>
        <end position="195"/>
    </location>
</feature>
<feature type="region of interest" description="Disordered" evidence="1">
    <location>
        <begin position="760"/>
        <end position="833"/>
    </location>
</feature>
<feature type="compositionally biased region" description="Basic and acidic residues" evidence="1">
    <location>
        <begin position="177"/>
        <end position="195"/>
    </location>
</feature>
<evidence type="ECO:0000256" key="3">
    <source>
        <dbReference type="SAM" id="SignalP"/>
    </source>
</evidence>
<protein>
    <submittedName>
        <fullName evidence="4">Uncharacterized protein LOC100178676</fullName>
    </submittedName>
</protein>
<keyword evidence="3" id="KW-0732">Signal</keyword>
<evidence type="ECO:0000313" key="4">
    <source>
        <dbReference type="EMBL" id="CAB3262204.1"/>
    </source>
</evidence>
<feature type="chain" id="PRO_5026128798" evidence="3">
    <location>
        <begin position="27"/>
        <end position="900"/>
    </location>
</feature>
<feature type="transmembrane region" description="Helical" evidence="2">
    <location>
        <begin position="309"/>
        <end position="332"/>
    </location>
</feature>
<proteinExistence type="evidence at transcript level"/>
<keyword evidence="2" id="KW-0812">Transmembrane</keyword>
<sequence length="900" mass="100893">MRMSIVTSQWAIFCCVFCQFWSETDERTIGSYVDWICEDAAPCVRAIRPRGGAAVVGRSAVDYTLEIGVHRRQSEQDELVKKWSSLKYETTWSVEIQWYRLLETKMRVPLPTCRNKLRCQVSLLGDDVQQLDTSSNSYVYRHYLVEVRFQGHPSVSSMELILRKDSLNSEAGPVRQETVKPRQDNDKHSFAIDDDINDVRNHPKYDWLFNRKSNFRGADDITSDDDTNGVQPQGDDVEKYPNIVQAQYDVINDVDDTKVSNDFVGNEIPDDYDAINWNNDVIQSDSGLEKYTSEITDKTQAQKDDGLSVGWIVVLCLLSALIPACIVAFCCLRRKKPRKRRKLTRDDFDVGIPATSSSRDDHHQSKRGRFARYFKSRSKKDFQPFPSQGPRKVRTTKSKAAKYERLNADATDDEEVFPTDRSGLLGENSNKRDEERRDRIQMLKDKSKLLRERATTFVTSARRKSGVIKDDVTKFAHHSGKRVAPILRRIFEWCVGLIRRCCGEKYQERADFIDTSNTSDEYGGATKIIIGKSAPSPSSGKEKSLHPEADISGRFYFSTKPKGSINRDDIIPTSSGVSPLVDDVIHTSLGVSPSVPITCSIHVPSKGNCGLHCLQRHATEEIVTSSDTSSPQSTTSVTSIGSDVSATRTTRGNGDGPTVSNGPSLPNVLLQTRASFRRENRRMQNLLRNWEERSKSNVTNSGATSQRSRVIIGSRRSASEDRFMRIGVGQNETNTCPPKLLTRKERISRVILAGKVAIDSSTNADDSPGCNRERPKKFYKTPSRKSSPVNQKSASSQTTSSTSSSDDVYEMTSQGSDVTFQSKRTDVTKNREAPKKNLPLISTSVTSKLDDVKSSDVIECGRASEALRLAVHAFLASDDDDVMVASDDEFWKEATSLKRC</sequence>
<dbReference type="EMBL" id="LR786587">
    <property type="protein sequence ID" value="CAB3262204.1"/>
    <property type="molecule type" value="mRNA"/>
</dbReference>
<keyword evidence="2" id="KW-1133">Transmembrane helix</keyword>
<reference evidence="4" key="1">
    <citation type="submission" date="2020-04" db="EMBL/GenBank/DDBJ databases">
        <authorList>
            <person name="Neveu A P."/>
        </authorList>
    </citation>
    <scope>NUCLEOTIDE SEQUENCE</scope>
    <source>
        <tissue evidence="4">Whole embryo</tissue>
    </source>
</reference>
<feature type="region of interest" description="Disordered" evidence="1">
    <location>
        <begin position="623"/>
        <end position="666"/>
    </location>
</feature>
<feature type="compositionally biased region" description="Polar residues" evidence="1">
    <location>
        <begin position="696"/>
        <end position="708"/>
    </location>
</feature>
<feature type="compositionally biased region" description="Low complexity" evidence="1">
    <location>
        <begin position="793"/>
        <end position="805"/>
    </location>
</feature>
<feature type="compositionally biased region" description="Polar residues" evidence="1">
    <location>
        <begin position="640"/>
        <end position="666"/>
    </location>
</feature>
<feature type="compositionally biased region" description="Basic residues" evidence="1">
    <location>
        <begin position="391"/>
        <end position="400"/>
    </location>
</feature>
<dbReference type="AlphaFoldDB" id="A0A6F9DH27"/>
<accession>A0A6F9DH27</accession>
<gene>
    <name evidence="4" type="primary">LOC100178676</name>
</gene>
<evidence type="ECO:0000256" key="1">
    <source>
        <dbReference type="SAM" id="MobiDB-lite"/>
    </source>
</evidence>
<feature type="compositionally biased region" description="Polar residues" evidence="1">
    <location>
        <begin position="811"/>
        <end position="822"/>
    </location>
</feature>
<feature type="region of interest" description="Disordered" evidence="1">
    <location>
        <begin position="691"/>
        <end position="716"/>
    </location>
</feature>
<feature type="compositionally biased region" description="Basic residues" evidence="1">
    <location>
        <begin position="774"/>
        <end position="783"/>
    </location>
</feature>
<feature type="compositionally biased region" description="Low complexity" evidence="1">
    <location>
        <begin position="624"/>
        <end position="639"/>
    </location>
</feature>
<feature type="compositionally biased region" description="Basic and acidic residues" evidence="1">
    <location>
        <begin position="823"/>
        <end position="833"/>
    </location>
</feature>
<feature type="signal peptide" evidence="3">
    <location>
        <begin position="1"/>
        <end position="26"/>
    </location>
</feature>
<feature type="region of interest" description="Disordered" evidence="1">
    <location>
        <begin position="380"/>
        <end position="436"/>
    </location>
</feature>
<evidence type="ECO:0000256" key="2">
    <source>
        <dbReference type="SAM" id="Phobius"/>
    </source>
</evidence>
<organism evidence="4">
    <name type="scientific">Phallusia mammillata</name>
    <dbReference type="NCBI Taxonomy" id="59560"/>
    <lineage>
        <taxon>Eukaryota</taxon>
        <taxon>Metazoa</taxon>
        <taxon>Chordata</taxon>
        <taxon>Tunicata</taxon>
        <taxon>Ascidiacea</taxon>
        <taxon>Phlebobranchia</taxon>
        <taxon>Ascidiidae</taxon>
        <taxon>Phallusia</taxon>
    </lineage>
</organism>